<accession>A0A218WYJ7</accession>
<dbReference type="AlphaFoldDB" id="A0A218WYJ7"/>
<sequence length="81" mass="8915">MGSRFGRFEDRRFRKSSPENATFPLDSGRLDTGEVQIGHRAVQAVPRAISRALSCRRRGIQGREPPPAASPPPPPIQAVPR</sequence>
<feature type="region of interest" description="Disordered" evidence="1">
    <location>
        <begin position="1"/>
        <end position="29"/>
    </location>
</feature>
<comment type="caution">
    <text evidence="2">The sequence shown here is derived from an EMBL/GenBank/DDBJ whole genome shotgun (WGS) entry which is preliminary data.</text>
</comment>
<dbReference type="EMBL" id="MTKT01002534">
    <property type="protein sequence ID" value="OWM77440.1"/>
    <property type="molecule type" value="Genomic_DNA"/>
</dbReference>
<feature type="compositionally biased region" description="Basic and acidic residues" evidence="1">
    <location>
        <begin position="1"/>
        <end position="12"/>
    </location>
</feature>
<gene>
    <name evidence="2" type="ORF">CDL15_Pgr016837</name>
</gene>
<feature type="compositionally biased region" description="Pro residues" evidence="1">
    <location>
        <begin position="64"/>
        <end position="81"/>
    </location>
</feature>
<dbReference type="Proteomes" id="UP000197138">
    <property type="component" value="Unassembled WGS sequence"/>
</dbReference>
<name>A0A218WYJ7_PUNGR</name>
<reference evidence="3" key="1">
    <citation type="journal article" date="2017" name="Plant J.">
        <title>The pomegranate (Punica granatum L.) genome and the genomics of punicalagin biosynthesis.</title>
        <authorList>
            <person name="Qin G."/>
            <person name="Xu C."/>
            <person name="Ming R."/>
            <person name="Tang H."/>
            <person name="Guyot R."/>
            <person name="Kramer E.M."/>
            <person name="Hu Y."/>
            <person name="Yi X."/>
            <person name="Qi Y."/>
            <person name="Xu X."/>
            <person name="Gao Z."/>
            <person name="Pan H."/>
            <person name="Jian J."/>
            <person name="Tian Y."/>
            <person name="Yue Z."/>
            <person name="Xu Y."/>
        </authorList>
    </citation>
    <scope>NUCLEOTIDE SEQUENCE [LARGE SCALE GENOMIC DNA]</scope>
    <source>
        <strain evidence="3">cv. Dabenzi</strain>
    </source>
</reference>
<feature type="region of interest" description="Disordered" evidence="1">
    <location>
        <begin position="57"/>
        <end position="81"/>
    </location>
</feature>
<organism evidence="2 3">
    <name type="scientific">Punica granatum</name>
    <name type="common">Pomegranate</name>
    <dbReference type="NCBI Taxonomy" id="22663"/>
    <lineage>
        <taxon>Eukaryota</taxon>
        <taxon>Viridiplantae</taxon>
        <taxon>Streptophyta</taxon>
        <taxon>Embryophyta</taxon>
        <taxon>Tracheophyta</taxon>
        <taxon>Spermatophyta</taxon>
        <taxon>Magnoliopsida</taxon>
        <taxon>eudicotyledons</taxon>
        <taxon>Gunneridae</taxon>
        <taxon>Pentapetalae</taxon>
        <taxon>rosids</taxon>
        <taxon>malvids</taxon>
        <taxon>Myrtales</taxon>
        <taxon>Lythraceae</taxon>
        <taxon>Punica</taxon>
    </lineage>
</organism>
<evidence type="ECO:0000256" key="1">
    <source>
        <dbReference type="SAM" id="MobiDB-lite"/>
    </source>
</evidence>
<proteinExistence type="predicted"/>
<evidence type="ECO:0000313" key="2">
    <source>
        <dbReference type="EMBL" id="OWM77440.1"/>
    </source>
</evidence>
<evidence type="ECO:0000313" key="3">
    <source>
        <dbReference type="Proteomes" id="UP000197138"/>
    </source>
</evidence>
<protein>
    <submittedName>
        <fullName evidence="2">Uncharacterized protein</fullName>
    </submittedName>
</protein>